<evidence type="ECO:0000313" key="2">
    <source>
        <dbReference type="Proteomes" id="UP000023152"/>
    </source>
</evidence>
<reference evidence="1 2" key="1">
    <citation type="journal article" date="2013" name="Curr. Biol.">
        <title>The Genome of the Foraminiferan Reticulomyxa filosa.</title>
        <authorList>
            <person name="Glockner G."/>
            <person name="Hulsmann N."/>
            <person name="Schleicher M."/>
            <person name="Noegel A.A."/>
            <person name="Eichinger L."/>
            <person name="Gallinger C."/>
            <person name="Pawlowski J."/>
            <person name="Sierra R."/>
            <person name="Euteneuer U."/>
            <person name="Pillet L."/>
            <person name="Moustafa A."/>
            <person name="Platzer M."/>
            <person name="Groth M."/>
            <person name="Szafranski K."/>
            <person name="Schliwa M."/>
        </authorList>
    </citation>
    <scope>NUCLEOTIDE SEQUENCE [LARGE SCALE GENOMIC DNA]</scope>
</reference>
<dbReference type="AlphaFoldDB" id="X6LTX7"/>
<protein>
    <submittedName>
        <fullName evidence="1">Uncharacterized protein</fullName>
    </submittedName>
</protein>
<organism evidence="1 2">
    <name type="scientific">Reticulomyxa filosa</name>
    <dbReference type="NCBI Taxonomy" id="46433"/>
    <lineage>
        <taxon>Eukaryota</taxon>
        <taxon>Sar</taxon>
        <taxon>Rhizaria</taxon>
        <taxon>Retaria</taxon>
        <taxon>Foraminifera</taxon>
        <taxon>Monothalamids</taxon>
        <taxon>Reticulomyxidae</taxon>
        <taxon>Reticulomyxa</taxon>
    </lineage>
</organism>
<proteinExistence type="predicted"/>
<dbReference type="Proteomes" id="UP000023152">
    <property type="component" value="Unassembled WGS sequence"/>
</dbReference>
<name>X6LTX7_RETFI</name>
<dbReference type="EMBL" id="ASPP01028898">
    <property type="protein sequence ID" value="ETO04821.1"/>
    <property type="molecule type" value="Genomic_DNA"/>
</dbReference>
<evidence type="ECO:0000313" key="1">
    <source>
        <dbReference type="EMBL" id="ETO04821.1"/>
    </source>
</evidence>
<accession>X6LTX7</accession>
<keyword evidence="2" id="KW-1185">Reference proteome</keyword>
<comment type="caution">
    <text evidence="1">The sequence shown here is derived from an EMBL/GenBank/DDBJ whole genome shotgun (WGS) entry which is preliminary data.</text>
</comment>
<gene>
    <name evidence="1" type="ORF">RFI_32575</name>
</gene>
<sequence>MDKNIVFQMILLKQNVEAGIKCNERLPFCINFNKNKNNSIKKKSQKFVVEMRNTRKIFKSDKKKTTHTNNHKNSTDTMMKKFFITTNGTIMLALACRHKDGYEDILDSKYIAKYLNFHMDLARKKLAHDGEKSEFVFSFFWRCLKKKDMLQKQTKK</sequence>